<dbReference type="PANTHER" id="PTHR34235">
    <property type="entry name" value="SLR1203 PROTEIN-RELATED"/>
    <property type="match status" value="1"/>
</dbReference>
<protein>
    <recommendedName>
        <fullName evidence="3">DUF29 domain-containing protein</fullName>
    </recommendedName>
</protein>
<name>A0A090BU20_9GAMM</name>
<dbReference type="Proteomes" id="UP000031623">
    <property type="component" value="Chromosome"/>
</dbReference>
<dbReference type="HOGENOM" id="CLU_116670_0_1_6"/>
<keyword evidence="2" id="KW-1185">Reference proteome</keyword>
<dbReference type="Pfam" id="PF01724">
    <property type="entry name" value="DUF29"/>
    <property type="match status" value="1"/>
</dbReference>
<proteinExistence type="predicted"/>
<dbReference type="EMBL" id="AP014633">
    <property type="protein sequence ID" value="BAP54341.1"/>
    <property type="molecule type" value="Genomic_DNA"/>
</dbReference>
<reference evidence="1 2" key="1">
    <citation type="journal article" date="2014" name="ISME J.">
        <title>Ecophysiology of Thioploca ingrica as revealed by the complete genome sequence supplemented with proteomic evidence.</title>
        <authorList>
            <person name="Kojima H."/>
            <person name="Ogura Y."/>
            <person name="Yamamoto N."/>
            <person name="Togashi T."/>
            <person name="Mori H."/>
            <person name="Watanabe T."/>
            <person name="Nemoto F."/>
            <person name="Kurokawa K."/>
            <person name="Hayashi T."/>
            <person name="Fukui M."/>
        </authorList>
    </citation>
    <scope>NUCLEOTIDE SEQUENCE [LARGE SCALE GENOMIC DNA]</scope>
</reference>
<evidence type="ECO:0000313" key="2">
    <source>
        <dbReference type="Proteomes" id="UP000031623"/>
    </source>
</evidence>
<evidence type="ECO:0008006" key="3">
    <source>
        <dbReference type="Google" id="ProtNLM"/>
    </source>
</evidence>
<dbReference type="KEGG" id="tig:THII_0044"/>
<dbReference type="STRING" id="40754.THII_0044"/>
<evidence type="ECO:0000313" key="1">
    <source>
        <dbReference type="EMBL" id="BAP54341.1"/>
    </source>
</evidence>
<dbReference type="AlphaFoldDB" id="A0A090BU20"/>
<gene>
    <name evidence="1" type="ORF">THII_0044</name>
</gene>
<dbReference type="Gene3D" id="1.20.1220.20">
    <property type="entry name" value="Uncharcterised protein PF01724"/>
    <property type="match status" value="1"/>
</dbReference>
<organism evidence="1 2">
    <name type="scientific">Thioploca ingrica</name>
    <dbReference type="NCBI Taxonomy" id="40754"/>
    <lineage>
        <taxon>Bacteria</taxon>
        <taxon>Pseudomonadati</taxon>
        <taxon>Pseudomonadota</taxon>
        <taxon>Gammaproteobacteria</taxon>
        <taxon>Thiotrichales</taxon>
        <taxon>Thiotrichaceae</taxon>
        <taxon>Thioploca</taxon>
    </lineage>
</organism>
<dbReference type="InterPro" id="IPR002636">
    <property type="entry name" value="DUF29"/>
</dbReference>
<sequence length="135" mass="15891">MMKKTTTSYEQDFYAWLITNVQLIRQGRFAEMDSENIAEELEAMGRSEKRALLSRWSVLLAHLLKWQFQPEKRSHSWKYTIAEQRRRILRLLEDSPSLQAQLADKLADAYDDALLTAAKETHLDQIVFPQICPFF</sequence>
<accession>A0A090BU20</accession>
<dbReference type="PANTHER" id="PTHR34235:SF4">
    <property type="entry name" value="SLR0291 PROTEIN"/>
    <property type="match status" value="1"/>
</dbReference>